<dbReference type="PANTHER" id="PTHR47495:SF2">
    <property type="entry name" value="ALDEHYDE DEHYDROGENASE"/>
    <property type="match status" value="1"/>
</dbReference>
<reference evidence="3 4" key="1">
    <citation type="submission" date="2018-05" db="EMBL/GenBank/DDBJ databases">
        <title>Reference genomes for bee gut microbiota database.</title>
        <authorList>
            <person name="Ellegaard K.M."/>
        </authorList>
    </citation>
    <scope>NUCLEOTIDE SEQUENCE [LARGE SCALE GENOMIC DNA]</scope>
    <source>
        <strain evidence="3 4">ESL0284</strain>
    </source>
</reference>
<dbReference type="PIRSF" id="PIRSF036389">
    <property type="entry name" value="IOR_B"/>
    <property type="match status" value="1"/>
</dbReference>
<feature type="domain" description="Aldehyde oxidase/xanthine dehydrogenase a/b hammerhead" evidence="2">
    <location>
        <begin position="217"/>
        <end position="295"/>
    </location>
</feature>
<dbReference type="InterPro" id="IPR000674">
    <property type="entry name" value="Ald_Oxase/Xan_DH_a/b"/>
</dbReference>
<dbReference type="RefSeq" id="WP_110438889.1">
    <property type="nucleotide sequence ID" value="NZ_CP046393.1"/>
</dbReference>
<dbReference type="AlphaFoldDB" id="A0A318MZ87"/>
<dbReference type="InterPro" id="IPR052516">
    <property type="entry name" value="N-heterocyclic_Hydroxylase"/>
</dbReference>
<dbReference type="InterPro" id="IPR046867">
    <property type="entry name" value="AldOxase/xan_DH_MoCoBD2"/>
</dbReference>
<gene>
    <name evidence="3" type="ORF">DK869_04960</name>
</gene>
<name>A0A318MZ87_9PROT</name>
<proteinExistence type="predicted"/>
<dbReference type="SUPFAM" id="SSF56003">
    <property type="entry name" value="Molybdenum cofactor-binding domain"/>
    <property type="match status" value="2"/>
</dbReference>
<accession>A0A318MZ87</accession>
<dbReference type="InterPro" id="IPR037165">
    <property type="entry name" value="AldOxase/xan_DH_Mopterin-bd_sf"/>
</dbReference>
<feature type="chain" id="PRO_5016300021" description="Aldehyde oxidase/xanthine dehydrogenase a/b hammerhead domain-containing protein" evidence="1">
    <location>
        <begin position="31"/>
        <end position="721"/>
    </location>
</feature>
<dbReference type="EMBL" id="QGLT01000002">
    <property type="protein sequence ID" value="PXZ00747.1"/>
    <property type="molecule type" value="Genomic_DNA"/>
</dbReference>
<dbReference type="Pfam" id="PF20256">
    <property type="entry name" value="MoCoBD_2"/>
    <property type="match status" value="2"/>
</dbReference>
<dbReference type="OrthoDB" id="9767994at2"/>
<sequence>MKHKKISRRVFLGKTGALLFGFMLPVGGNAQNDQLEKDSDFSERKNKKQQYLNAFIKIKANNEITFFIPDIEIGQGILTAASMILAEELDVDLKSVSIETKMIENEQIKNMKPNEDLNLTYGSGSVAKDWFPLRQGAAELRMMLLQTAAAELNIDKGRCHTENGYVICPDNQTFSYGMLISKIMTLDIPESVQFKNRLDYKIIGKPQPRVDTDKKIKGQSVYGMDIKLSGMKTGYIVSSPIEGDQIHQIDDRQAKNIPGIQDILKNEKSICIIADNFWRALKAAERLVIKWQGDENIQLNTSMIYENLKKGISKPSTMLFHNKTASVSVEMENENKLFQWDFFQSMLLHAALEPINCTIYFHDNQCELWIGSQAPSMLKEHIAEKFHLCKENVILHYNEIGGSFGRRLDQKYILDAAEFARQVSYPVNFIWSREADFQNDALRPPYYDQLKIGVNNKLAITSVHHKMMTFIDDTDKRNPSSPNYLLGLDTMPYHIHDYKFEYSVCDAPKLNFGSGQGREATRNVFVLENMINNLALYTRMDPIEYRKTLGLDDRAKAVVDLLLQNVEWNKFQSGGIRQGFAMAHVFGSYIALIIEAEITTSSVILIHRADVAVDCGFIVNPEQVCAQIEGSVVFGLSDALYGEVQIENGQIKQRNYNQYRVLRMNDMPNVKVHMVNSNESPSGVGELGTIVAAPALGHALGLIQGKFFHSLPLAKQVFQHK</sequence>
<dbReference type="Gene3D" id="3.90.1170.50">
    <property type="entry name" value="Aldehyde oxidase/xanthine dehydrogenase, a/b hammerhead"/>
    <property type="match status" value="1"/>
</dbReference>
<dbReference type="SMART" id="SM01008">
    <property type="entry name" value="Ald_Xan_dh_C"/>
    <property type="match status" value="1"/>
</dbReference>
<dbReference type="Proteomes" id="UP000247565">
    <property type="component" value="Unassembled WGS sequence"/>
</dbReference>
<organism evidence="3 4">
    <name type="scientific">Commensalibacter melissae</name>
    <dbReference type="NCBI Taxonomy" id="2070537"/>
    <lineage>
        <taxon>Bacteria</taxon>
        <taxon>Pseudomonadati</taxon>
        <taxon>Pseudomonadota</taxon>
        <taxon>Alphaproteobacteria</taxon>
        <taxon>Acetobacterales</taxon>
        <taxon>Acetobacteraceae</taxon>
    </lineage>
</organism>
<evidence type="ECO:0000313" key="3">
    <source>
        <dbReference type="EMBL" id="PXZ00747.1"/>
    </source>
</evidence>
<dbReference type="InterPro" id="IPR008274">
    <property type="entry name" value="AldOxase/xan_DH_MoCoBD1"/>
</dbReference>
<evidence type="ECO:0000256" key="1">
    <source>
        <dbReference type="SAM" id="SignalP"/>
    </source>
</evidence>
<protein>
    <recommendedName>
        <fullName evidence="2">Aldehyde oxidase/xanthine dehydrogenase a/b hammerhead domain-containing protein</fullName>
    </recommendedName>
</protein>
<keyword evidence="1" id="KW-0732">Signal</keyword>
<evidence type="ECO:0000259" key="2">
    <source>
        <dbReference type="SMART" id="SM01008"/>
    </source>
</evidence>
<dbReference type="Pfam" id="PF02738">
    <property type="entry name" value="MoCoBD_1"/>
    <property type="match status" value="1"/>
</dbReference>
<dbReference type="InterPro" id="IPR012368">
    <property type="entry name" value="OxRdtase_Mopterin-bd_su_IorB"/>
</dbReference>
<dbReference type="Gene3D" id="3.30.365.10">
    <property type="entry name" value="Aldehyde oxidase/xanthine dehydrogenase, molybdopterin binding domain"/>
    <property type="match status" value="4"/>
</dbReference>
<evidence type="ECO:0000313" key="4">
    <source>
        <dbReference type="Proteomes" id="UP000247565"/>
    </source>
</evidence>
<feature type="signal peptide" evidence="1">
    <location>
        <begin position="1"/>
        <end position="30"/>
    </location>
</feature>
<dbReference type="GO" id="GO:0016491">
    <property type="term" value="F:oxidoreductase activity"/>
    <property type="evidence" value="ECO:0007669"/>
    <property type="project" value="InterPro"/>
</dbReference>
<dbReference type="PANTHER" id="PTHR47495">
    <property type="entry name" value="ALDEHYDE DEHYDROGENASE"/>
    <property type="match status" value="1"/>
</dbReference>
<keyword evidence="4" id="KW-1185">Reference proteome</keyword>
<comment type="caution">
    <text evidence="3">The sequence shown here is derived from an EMBL/GenBank/DDBJ whole genome shotgun (WGS) entry which is preliminary data.</text>
</comment>